<evidence type="ECO:0000256" key="1">
    <source>
        <dbReference type="PIRNR" id="PIRNR037240"/>
    </source>
</evidence>
<name>A0ABQ7RX99_PICAN</name>
<evidence type="ECO:0000256" key="2">
    <source>
        <dbReference type="SAM" id="MobiDB-lite"/>
    </source>
</evidence>
<feature type="region of interest" description="Disordered" evidence="2">
    <location>
        <begin position="78"/>
        <end position="102"/>
    </location>
</feature>
<dbReference type="InterPro" id="IPR015257">
    <property type="entry name" value="Maf1"/>
</dbReference>
<feature type="compositionally biased region" description="Basic and acidic residues" evidence="2">
    <location>
        <begin position="79"/>
        <end position="90"/>
    </location>
</feature>
<organism evidence="3 4">
    <name type="scientific">Pichia angusta</name>
    <name type="common">Yeast</name>
    <name type="synonym">Hansenula polymorpha</name>
    <dbReference type="NCBI Taxonomy" id="870730"/>
    <lineage>
        <taxon>Eukaryota</taxon>
        <taxon>Fungi</taxon>
        <taxon>Dikarya</taxon>
        <taxon>Ascomycota</taxon>
        <taxon>Saccharomycotina</taxon>
        <taxon>Pichiomycetes</taxon>
        <taxon>Pichiales</taxon>
        <taxon>Pichiaceae</taxon>
        <taxon>Ogataea</taxon>
    </lineage>
</organism>
<keyword evidence="1" id="KW-0804">Transcription</keyword>
<comment type="subcellular location">
    <subcellularLocation>
        <location evidence="1">Nucleus</location>
    </subcellularLocation>
</comment>
<protein>
    <recommendedName>
        <fullName evidence="1">Repressor of RNA polymerase III transcription MAF1</fullName>
    </recommendedName>
</protein>
<feature type="region of interest" description="Disordered" evidence="2">
    <location>
        <begin position="117"/>
        <end position="163"/>
    </location>
</feature>
<comment type="similarity">
    <text evidence="1">Belongs to the MAF1 family.</text>
</comment>
<comment type="caution">
    <text evidence="3">The sequence shown here is derived from an EMBL/GenBank/DDBJ whole genome shotgun (WGS) entry which is preliminary data.</text>
</comment>
<proteinExistence type="inferred from homology"/>
<sequence length="383" mass="43762">MPGHQFTPRLLHSHSIHARKYLTAQYIDEFDIELVNQALSFDTTDMHIQGTVDLFTTKPIGSDRKLYKTIDRLYCNSEQQDKQAEQKSRANSDVSMSNSPPKNVSYISPEFIRLKKRSSSYSHPTPKPTARSLIQKDPINKSRSRSFHSPYMSPPKSLPKSNGFDKLLNEELDKIPLLDDQYSPFGPLSQQSSRRLFAYLIAILNSVYPDHDFSNVQPTNFTLIPSSAELVQRINSLLISLGKSSGLGWIWQTINTHMELDDCTCFQYEPAQSFLNDLPGTLWCNMYFAFNKKKKRVAFISFSATVLQDAEPAITYRRTSKVGTLDEEAGKFDETQEEYDLRYSLEGSSEAIYEDVFEDDDYDNMDEDEDEASLKVAGDIELE</sequence>
<dbReference type="PIRSF" id="PIRSF037240">
    <property type="entry name" value="RNA_polIII_Trep_MAF1"/>
    <property type="match status" value="1"/>
</dbReference>
<accession>A0ABQ7RX99</accession>
<gene>
    <name evidence="3" type="ORF">KL940_002749</name>
</gene>
<keyword evidence="1" id="KW-0805">Transcription regulation</keyword>
<dbReference type="Proteomes" id="UP001197328">
    <property type="component" value="Unassembled WGS sequence"/>
</dbReference>
<evidence type="ECO:0000313" key="4">
    <source>
        <dbReference type="Proteomes" id="UP001197328"/>
    </source>
</evidence>
<dbReference type="Gene3D" id="3.40.1000.50">
    <property type="entry name" value="Repressor of RNA polymerase III transcription Maf1"/>
    <property type="match status" value="1"/>
</dbReference>
<dbReference type="EMBL" id="JAHLVD010000006">
    <property type="protein sequence ID" value="KAG7849719.1"/>
    <property type="molecule type" value="Genomic_DNA"/>
</dbReference>
<reference evidence="3 4" key="1">
    <citation type="journal article" date="2021" name="G3 (Bethesda)">
        <title>Genomic diversity, chromosomal rearrangements, and interspecies hybridization in the ogataea polymorpha species complex.</title>
        <authorList>
            <person name="Hanson S.J."/>
            <person name="Cinneide E.O."/>
            <person name="Salzberg L.I."/>
            <person name="Wolfe K.H."/>
            <person name="McGowan J."/>
            <person name="Fitzpatrick D.A."/>
            <person name="Matlin K."/>
        </authorList>
    </citation>
    <scope>NUCLEOTIDE SEQUENCE [LARGE SCALE GENOMIC DNA]</scope>
    <source>
        <strain evidence="3">51-138</strain>
    </source>
</reference>
<feature type="region of interest" description="Disordered" evidence="2">
    <location>
        <begin position="361"/>
        <end position="383"/>
    </location>
</feature>
<feature type="compositionally biased region" description="Polar residues" evidence="2">
    <location>
        <begin position="91"/>
        <end position="102"/>
    </location>
</feature>
<dbReference type="PANTHER" id="PTHR22504">
    <property type="entry name" value="REPRESSOR OF RNA POLYMERASE III TRANSCRIPTION MAF1"/>
    <property type="match status" value="1"/>
</dbReference>
<dbReference type="PANTHER" id="PTHR22504:SF0">
    <property type="entry name" value="REPRESSOR OF RNA POLYMERASE III TRANSCRIPTION MAF1 HOMOLOG"/>
    <property type="match status" value="1"/>
</dbReference>
<keyword evidence="1" id="KW-0539">Nucleus</keyword>
<keyword evidence="1" id="KW-0678">Repressor</keyword>
<dbReference type="InterPro" id="IPR038564">
    <property type="entry name" value="Maf1_sf"/>
</dbReference>
<keyword evidence="4" id="KW-1185">Reference proteome</keyword>
<dbReference type="Pfam" id="PF09174">
    <property type="entry name" value="Maf1"/>
    <property type="match status" value="1"/>
</dbReference>
<feature type="compositionally biased region" description="Acidic residues" evidence="2">
    <location>
        <begin position="361"/>
        <end position="371"/>
    </location>
</feature>
<evidence type="ECO:0000313" key="3">
    <source>
        <dbReference type="EMBL" id="KAG7849719.1"/>
    </source>
</evidence>
<comment type="function">
    <text evidence="1">Mediator of diverse signals that repress RNA polymerase III transcription. Inhibits the de novo assembly of TFIIIB onto DNA.</text>
</comment>